<dbReference type="Proteomes" id="UP000789833">
    <property type="component" value="Unassembled WGS sequence"/>
</dbReference>
<evidence type="ECO:0000313" key="2">
    <source>
        <dbReference type="Proteomes" id="UP000789833"/>
    </source>
</evidence>
<organism evidence="1 2">
    <name type="scientific">Sutcliffiella rhizosphaerae</name>
    <dbReference type="NCBI Taxonomy" id="2880967"/>
    <lineage>
        <taxon>Bacteria</taxon>
        <taxon>Bacillati</taxon>
        <taxon>Bacillota</taxon>
        <taxon>Bacilli</taxon>
        <taxon>Bacillales</taxon>
        <taxon>Bacillaceae</taxon>
        <taxon>Sutcliffiella</taxon>
    </lineage>
</organism>
<evidence type="ECO:0000313" key="1">
    <source>
        <dbReference type="EMBL" id="CAG9619630.1"/>
    </source>
</evidence>
<sequence length="55" mass="6219">MTKKDPKEVYSYDEKAVSEVQNQITDAYSSGVIGKQYSTNAYQPVEEESQHSSDQ</sequence>
<evidence type="ECO:0008006" key="3">
    <source>
        <dbReference type="Google" id="ProtNLM"/>
    </source>
</evidence>
<keyword evidence="2" id="KW-1185">Reference proteome</keyword>
<protein>
    <recommendedName>
        <fullName evidence="3">DUF4025 domain-containing protein</fullName>
    </recommendedName>
</protein>
<accession>A0ABM8YIH5</accession>
<gene>
    <name evidence="1" type="ORF">BACCIP111883_00398</name>
</gene>
<dbReference type="EMBL" id="CAKJTJ010000001">
    <property type="protein sequence ID" value="CAG9619630.1"/>
    <property type="molecule type" value="Genomic_DNA"/>
</dbReference>
<proteinExistence type="predicted"/>
<dbReference type="RefSeq" id="WP_230499550.1">
    <property type="nucleotide sequence ID" value="NZ_CAKJTJ010000001.1"/>
</dbReference>
<comment type="caution">
    <text evidence="1">The sequence shown here is derived from an EMBL/GenBank/DDBJ whole genome shotgun (WGS) entry which is preliminary data.</text>
</comment>
<reference evidence="1 2" key="1">
    <citation type="submission" date="2021-10" db="EMBL/GenBank/DDBJ databases">
        <authorList>
            <person name="Criscuolo A."/>
        </authorList>
    </citation>
    <scope>NUCLEOTIDE SEQUENCE [LARGE SCALE GENOMIC DNA]</scope>
    <source>
        <strain evidence="2">CIP 111883</strain>
    </source>
</reference>
<name>A0ABM8YIH5_9BACI</name>